<sequence length="371" mass="42597">MQWYTQPYVTLNHVDNVHLSLEIPSAGRGGGREDAVITQPLQNIPNYCLGRVIGLVDTFIWIFFPALFRGPISDPYTQTCISRERFTHWYEEVLLPAMHAVIDDNNILQYVPKTHAIASAVSGAPREALAAGPVKKKREPLGNISSAHRKHFYLTLQARHLAALWREVQARASPFPEYAGMRLYMAAKNTKLTWMRPTFQSTLEDWRRHWDSAVDETYLDPEAAYIDIGRQLTPSDAGSDGRVLLWRRCCLHRLWRRRLQWSQLQKRLNAREGDGGTANEQGTRRSPPIRRTVYSFATLRDAEGMTITPSMGSWEYQNGLIYSQFYNLIKVPFDAAKQYPFQNRHIESMALDPSYLLDQHNSTRGTHAHQS</sequence>
<proteinExistence type="predicted"/>
<comment type="caution">
    <text evidence="1">The sequence shown here is derived from an EMBL/GenBank/DDBJ whole genome shotgun (WGS) entry which is preliminary data.</text>
</comment>
<dbReference type="OrthoDB" id="5369347at2759"/>
<evidence type="ECO:0000313" key="2">
    <source>
        <dbReference type="Proteomes" id="UP000738349"/>
    </source>
</evidence>
<evidence type="ECO:0000313" key="1">
    <source>
        <dbReference type="EMBL" id="KAH7108590.1"/>
    </source>
</evidence>
<dbReference type="EMBL" id="JAGMUV010000085">
    <property type="protein sequence ID" value="KAH7108590.1"/>
    <property type="molecule type" value="Genomic_DNA"/>
</dbReference>
<reference evidence="1" key="1">
    <citation type="journal article" date="2021" name="Nat. Commun.">
        <title>Genetic determinants of endophytism in the Arabidopsis root mycobiome.</title>
        <authorList>
            <person name="Mesny F."/>
            <person name="Miyauchi S."/>
            <person name="Thiergart T."/>
            <person name="Pickel B."/>
            <person name="Atanasova L."/>
            <person name="Karlsson M."/>
            <person name="Huettel B."/>
            <person name="Barry K.W."/>
            <person name="Haridas S."/>
            <person name="Chen C."/>
            <person name="Bauer D."/>
            <person name="Andreopoulos W."/>
            <person name="Pangilinan J."/>
            <person name="LaButti K."/>
            <person name="Riley R."/>
            <person name="Lipzen A."/>
            <person name="Clum A."/>
            <person name="Drula E."/>
            <person name="Henrissat B."/>
            <person name="Kohler A."/>
            <person name="Grigoriev I.V."/>
            <person name="Martin F.M."/>
            <person name="Hacquard S."/>
        </authorList>
    </citation>
    <scope>NUCLEOTIDE SEQUENCE</scope>
    <source>
        <strain evidence="1">MPI-CAGE-AT-0147</strain>
    </source>
</reference>
<accession>A0A9P9I6L5</accession>
<name>A0A9P9I6L5_9HYPO</name>
<dbReference type="Proteomes" id="UP000738349">
    <property type="component" value="Unassembled WGS sequence"/>
</dbReference>
<protein>
    <submittedName>
        <fullName evidence="1">Uncharacterized protein</fullName>
    </submittedName>
</protein>
<gene>
    <name evidence="1" type="ORF">EDB81DRAFT_673358</name>
</gene>
<feature type="non-terminal residue" evidence="1">
    <location>
        <position position="1"/>
    </location>
</feature>
<keyword evidence="2" id="KW-1185">Reference proteome</keyword>
<dbReference type="AlphaFoldDB" id="A0A9P9I6L5"/>
<organism evidence="1 2">
    <name type="scientific">Dactylonectria macrodidyma</name>
    <dbReference type="NCBI Taxonomy" id="307937"/>
    <lineage>
        <taxon>Eukaryota</taxon>
        <taxon>Fungi</taxon>
        <taxon>Dikarya</taxon>
        <taxon>Ascomycota</taxon>
        <taxon>Pezizomycotina</taxon>
        <taxon>Sordariomycetes</taxon>
        <taxon>Hypocreomycetidae</taxon>
        <taxon>Hypocreales</taxon>
        <taxon>Nectriaceae</taxon>
        <taxon>Dactylonectria</taxon>
    </lineage>
</organism>